<organism evidence="1 2">
    <name type="scientific">Gossypium davidsonii</name>
    <name type="common">Davidson's cotton</name>
    <name type="synonym">Gossypium klotzschianum subsp. davidsonii</name>
    <dbReference type="NCBI Taxonomy" id="34287"/>
    <lineage>
        <taxon>Eukaryota</taxon>
        <taxon>Viridiplantae</taxon>
        <taxon>Streptophyta</taxon>
        <taxon>Embryophyta</taxon>
        <taxon>Tracheophyta</taxon>
        <taxon>Spermatophyta</taxon>
        <taxon>Magnoliopsida</taxon>
        <taxon>eudicotyledons</taxon>
        <taxon>Gunneridae</taxon>
        <taxon>Pentapetalae</taxon>
        <taxon>rosids</taxon>
        <taxon>malvids</taxon>
        <taxon>Malvales</taxon>
        <taxon>Malvaceae</taxon>
        <taxon>Malvoideae</taxon>
        <taxon>Gossypium</taxon>
    </lineage>
</organism>
<dbReference type="EMBL" id="JABFAC010000011">
    <property type="protein sequence ID" value="MBA0628906.1"/>
    <property type="molecule type" value="Genomic_DNA"/>
</dbReference>
<accession>A0A7J8STL2</accession>
<gene>
    <name evidence="1" type="ORF">Godav_023537</name>
</gene>
<proteinExistence type="predicted"/>
<dbReference type="Proteomes" id="UP000593561">
    <property type="component" value="Unassembled WGS sequence"/>
</dbReference>
<reference evidence="1 2" key="1">
    <citation type="journal article" date="2019" name="Genome Biol. Evol.">
        <title>Insights into the evolution of the New World diploid cottons (Gossypium, subgenus Houzingenia) based on genome sequencing.</title>
        <authorList>
            <person name="Grover C.E."/>
            <person name="Arick M.A. 2nd"/>
            <person name="Thrash A."/>
            <person name="Conover J.L."/>
            <person name="Sanders W.S."/>
            <person name="Peterson D.G."/>
            <person name="Frelichowski J.E."/>
            <person name="Scheffler J.A."/>
            <person name="Scheffler B.E."/>
            <person name="Wendel J.F."/>
        </authorList>
    </citation>
    <scope>NUCLEOTIDE SEQUENCE [LARGE SCALE GENOMIC DNA]</scope>
    <source>
        <strain evidence="1">27</strain>
        <tissue evidence="1">Leaf</tissue>
    </source>
</reference>
<name>A0A7J8STL2_GOSDV</name>
<evidence type="ECO:0000313" key="1">
    <source>
        <dbReference type="EMBL" id="MBA0628906.1"/>
    </source>
</evidence>
<sequence length="83" mass="9473">MMETIRTKIMLLIVKKLKKLKESCVQRSRKSWMCVPSHASGDRYQVECSLSSQHMVDLVENSCSCKIGISLASLACMQWLSFM</sequence>
<keyword evidence="2" id="KW-1185">Reference proteome</keyword>
<comment type="caution">
    <text evidence="1">The sequence shown here is derived from an EMBL/GenBank/DDBJ whole genome shotgun (WGS) entry which is preliminary data.</text>
</comment>
<dbReference type="AlphaFoldDB" id="A0A7J8STL2"/>
<protein>
    <submittedName>
        <fullName evidence="1">Uncharacterized protein</fullName>
    </submittedName>
</protein>
<evidence type="ECO:0000313" key="2">
    <source>
        <dbReference type="Proteomes" id="UP000593561"/>
    </source>
</evidence>